<feature type="transmembrane region" description="Helical" evidence="2">
    <location>
        <begin position="202"/>
        <end position="224"/>
    </location>
</feature>
<keyword evidence="2" id="KW-0812">Transmembrane</keyword>
<feature type="region of interest" description="Disordered" evidence="1">
    <location>
        <begin position="152"/>
        <end position="186"/>
    </location>
</feature>
<sequence>MKKFFRDLSWAQVFAGALAAVTSFFLSAKIGIAGSAIGVAVGSIVSAVASQIYKNVLDASTHKIQETVINPDGESETDIIRINNPSQEPDEQTSLILAGADDKSPTVPIHKHAEQVRARTQHSQFGERRQVDETSVLAPISSTDATQVIPTTGKRVGGQTSTRQVRTASSSNAKYTHQSDTGRYEAHSAQTAKSVQKKKQMVLIVSVVSALVAVLLSAVVINAITKGEGTDHVVRNIVSPTPTVQVPTPSTPPAPQESAPGRQVQPDNSNKPQETTRPSQEPTANPTASPSQSSEDKPTSTNSPSVRPSQEPTPSVPVQPNDQPTQQQGQKSGNPNDTSLPSADSRQGSTNTSGDSQH</sequence>
<evidence type="ECO:0000313" key="4">
    <source>
        <dbReference type="Proteomes" id="UP000216004"/>
    </source>
</evidence>
<evidence type="ECO:0000256" key="2">
    <source>
        <dbReference type="SAM" id="Phobius"/>
    </source>
</evidence>
<feature type="region of interest" description="Disordered" evidence="1">
    <location>
        <begin position="241"/>
        <end position="358"/>
    </location>
</feature>
<keyword evidence="2" id="KW-0472">Membrane</keyword>
<keyword evidence="2" id="KW-1133">Transmembrane helix</keyword>
<dbReference type="EMBL" id="MWWS01000002">
    <property type="protein sequence ID" value="OZG50944.1"/>
    <property type="molecule type" value="Genomic_DNA"/>
</dbReference>
<comment type="caution">
    <text evidence="3">The sequence shown here is derived from an EMBL/GenBank/DDBJ whole genome shotgun (WGS) entry which is preliminary data.</text>
</comment>
<feature type="compositionally biased region" description="Low complexity" evidence="1">
    <location>
        <begin position="318"/>
        <end position="330"/>
    </location>
</feature>
<name>A0A261EVP9_9BIFI</name>
<feature type="transmembrane region" description="Helical" evidence="2">
    <location>
        <begin position="32"/>
        <end position="53"/>
    </location>
</feature>
<feature type="compositionally biased region" description="Polar residues" evidence="1">
    <location>
        <begin position="331"/>
        <end position="358"/>
    </location>
</feature>
<keyword evidence="4" id="KW-1185">Reference proteome</keyword>
<gene>
    <name evidence="3" type="ORF">BOCO_0130</name>
</gene>
<dbReference type="AlphaFoldDB" id="A0A261EVP9"/>
<dbReference type="Proteomes" id="UP000216004">
    <property type="component" value="Unassembled WGS sequence"/>
</dbReference>
<evidence type="ECO:0000256" key="1">
    <source>
        <dbReference type="SAM" id="MobiDB-lite"/>
    </source>
</evidence>
<evidence type="ECO:0000313" key="3">
    <source>
        <dbReference type="EMBL" id="OZG50944.1"/>
    </source>
</evidence>
<proteinExistence type="predicted"/>
<organism evidence="3 4">
    <name type="scientific">Bombiscardovia coagulans</name>
    <dbReference type="NCBI Taxonomy" id="686666"/>
    <lineage>
        <taxon>Bacteria</taxon>
        <taxon>Bacillati</taxon>
        <taxon>Actinomycetota</taxon>
        <taxon>Actinomycetes</taxon>
        <taxon>Bifidobacteriales</taxon>
        <taxon>Bifidobacteriaceae</taxon>
        <taxon>Bombiscardovia</taxon>
    </lineage>
</organism>
<feature type="compositionally biased region" description="Polar residues" evidence="1">
    <location>
        <begin position="265"/>
        <end position="313"/>
    </location>
</feature>
<accession>A0A261EVP9</accession>
<feature type="transmembrane region" description="Helical" evidence="2">
    <location>
        <begin position="7"/>
        <end position="26"/>
    </location>
</feature>
<feature type="compositionally biased region" description="Polar residues" evidence="1">
    <location>
        <begin position="158"/>
        <end position="179"/>
    </location>
</feature>
<protein>
    <submittedName>
        <fullName evidence="3">Uncharacterized protein</fullName>
    </submittedName>
</protein>
<reference evidence="3 4" key="1">
    <citation type="journal article" date="2017" name="BMC Genomics">
        <title>Comparative genomic and phylogenomic analyses of the Bifidobacteriaceae family.</title>
        <authorList>
            <person name="Lugli G.A."/>
            <person name="Milani C."/>
            <person name="Turroni F."/>
            <person name="Duranti S."/>
            <person name="Mancabelli L."/>
            <person name="Mangifesta M."/>
            <person name="Ferrario C."/>
            <person name="Modesto M."/>
            <person name="Mattarelli P."/>
            <person name="Jiri K."/>
            <person name="van Sinderen D."/>
            <person name="Ventura M."/>
        </authorList>
    </citation>
    <scope>NUCLEOTIDE SEQUENCE [LARGE SCALE GENOMIC DNA]</scope>
    <source>
        <strain evidence="3 4">DSM 22924</strain>
    </source>
</reference>